<name>A0A9Q0Y3Y8_9SAUR</name>
<proteinExistence type="predicted"/>
<sequence>DDALPSTETALILNWMGFDCGLEARNLGFNCTTTHGTLPVGGLVQGLELVSLQPTSLTLMYQ</sequence>
<reference evidence="1" key="1">
    <citation type="journal article" date="2023" name="DNA Res.">
        <title>Chromosome-level genome assembly of Phrynocephalus forsythii using third-generation DNA sequencing and Hi-C analysis.</title>
        <authorList>
            <person name="Qi Y."/>
            <person name="Zhao W."/>
            <person name="Zhao Y."/>
            <person name="Niu C."/>
            <person name="Cao S."/>
            <person name="Zhang Y."/>
        </authorList>
    </citation>
    <scope>NUCLEOTIDE SEQUENCE</scope>
    <source>
        <tissue evidence="1">Muscle</tissue>
    </source>
</reference>
<accession>A0A9Q0Y3Y8</accession>
<evidence type="ECO:0000313" key="2">
    <source>
        <dbReference type="Proteomes" id="UP001142489"/>
    </source>
</evidence>
<dbReference type="OrthoDB" id="10261055at2759"/>
<feature type="non-terminal residue" evidence="1">
    <location>
        <position position="62"/>
    </location>
</feature>
<feature type="non-terminal residue" evidence="1">
    <location>
        <position position="1"/>
    </location>
</feature>
<dbReference type="Proteomes" id="UP001142489">
    <property type="component" value="Unassembled WGS sequence"/>
</dbReference>
<evidence type="ECO:0000313" key="1">
    <source>
        <dbReference type="EMBL" id="KAJ7338374.1"/>
    </source>
</evidence>
<comment type="caution">
    <text evidence="1">The sequence shown here is derived from an EMBL/GenBank/DDBJ whole genome shotgun (WGS) entry which is preliminary data.</text>
</comment>
<gene>
    <name evidence="1" type="ORF">JRQ81_011605</name>
</gene>
<keyword evidence="2" id="KW-1185">Reference proteome</keyword>
<dbReference type="AlphaFoldDB" id="A0A9Q0Y3Y8"/>
<organism evidence="1 2">
    <name type="scientific">Phrynocephalus forsythii</name>
    <dbReference type="NCBI Taxonomy" id="171643"/>
    <lineage>
        <taxon>Eukaryota</taxon>
        <taxon>Metazoa</taxon>
        <taxon>Chordata</taxon>
        <taxon>Craniata</taxon>
        <taxon>Vertebrata</taxon>
        <taxon>Euteleostomi</taxon>
        <taxon>Lepidosauria</taxon>
        <taxon>Squamata</taxon>
        <taxon>Bifurcata</taxon>
        <taxon>Unidentata</taxon>
        <taxon>Episquamata</taxon>
        <taxon>Toxicofera</taxon>
        <taxon>Iguania</taxon>
        <taxon>Acrodonta</taxon>
        <taxon>Agamidae</taxon>
        <taxon>Agaminae</taxon>
        <taxon>Phrynocephalus</taxon>
    </lineage>
</organism>
<dbReference type="EMBL" id="JAPFRF010000003">
    <property type="protein sequence ID" value="KAJ7338374.1"/>
    <property type="molecule type" value="Genomic_DNA"/>
</dbReference>
<protein>
    <submittedName>
        <fullName evidence="1">Uncharacterized protein</fullName>
    </submittedName>
</protein>